<evidence type="ECO:0000256" key="3">
    <source>
        <dbReference type="ARBA" id="ARBA00022741"/>
    </source>
</evidence>
<dbReference type="AlphaFoldDB" id="F4LMJ4"/>
<dbReference type="RefSeq" id="WP_013757475.1">
    <property type="nucleotide sequence ID" value="NC_015500.1"/>
</dbReference>
<dbReference type="InterPro" id="IPR037152">
    <property type="entry name" value="L-asparaginase_N_sf"/>
</dbReference>
<dbReference type="PANTHER" id="PTHR11659:SF0">
    <property type="entry name" value="GLUTAMYL-TRNA(GLN) AMIDOTRANSFERASE SUBUNIT B, MITOCHONDRIAL"/>
    <property type="match status" value="1"/>
</dbReference>
<evidence type="ECO:0000256" key="7">
    <source>
        <dbReference type="ARBA" id="ARBA00047380"/>
    </source>
</evidence>
<proteinExistence type="predicted"/>
<dbReference type="Gene3D" id="3.40.50.1170">
    <property type="entry name" value="L-asparaginase, N-terminal domain"/>
    <property type="match status" value="1"/>
</dbReference>
<dbReference type="SUPFAM" id="SSF89095">
    <property type="entry name" value="GatB/YqeY motif"/>
    <property type="match status" value="1"/>
</dbReference>
<dbReference type="SUPFAM" id="SSF53774">
    <property type="entry name" value="Glutaminase/Asparaginase"/>
    <property type="match status" value="1"/>
</dbReference>
<dbReference type="GO" id="GO:0006412">
    <property type="term" value="P:translation"/>
    <property type="evidence" value="ECO:0007669"/>
    <property type="project" value="UniProtKB-KW"/>
</dbReference>
<dbReference type="GO" id="GO:0005524">
    <property type="term" value="F:ATP binding"/>
    <property type="evidence" value="ECO:0007669"/>
    <property type="project" value="UniProtKB-KW"/>
</dbReference>
<dbReference type="Pfam" id="PF02637">
    <property type="entry name" value="GatB_Yqey"/>
    <property type="match status" value="1"/>
</dbReference>
<keyword evidence="2" id="KW-0436">Ligase</keyword>
<evidence type="ECO:0000256" key="6">
    <source>
        <dbReference type="ARBA" id="ARBA00024799"/>
    </source>
</evidence>
<evidence type="ECO:0000256" key="8">
    <source>
        <dbReference type="ARBA" id="ARBA00047913"/>
    </source>
</evidence>
<dbReference type="InterPro" id="IPR014746">
    <property type="entry name" value="Gln_synth/guanido_kin_cat_dom"/>
</dbReference>
<dbReference type="InterPro" id="IPR023168">
    <property type="entry name" value="GatB_Yqey_C_2"/>
</dbReference>
<name>F4LMJ4_TREBD</name>
<comment type="catalytic activity">
    <reaction evidence="7">
        <text>L-aspartyl-tRNA(Asn) + L-glutamine + ATP + H2O = L-asparaginyl-tRNA(Asn) + L-glutamate + ADP + phosphate + 2 H(+)</text>
        <dbReference type="Rhea" id="RHEA:14513"/>
        <dbReference type="Rhea" id="RHEA-COMP:9674"/>
        <dbReference type="Rhea" id="RHEA-COMP:9677"/>
        <dbReference type="ChEBI" id="CHEBI:15377"/>
        <dbReference type="ChEBI" id="CHEBI:15378"/>
        <dbReference type="ChEBI" id="CHEBI:29985"/>
        <dbReference type="ChEBI" id="CHEBI:30616"/>
        <dbReference type="ChEBI" id="CHEBI:43474"/>
        <dbReference type="ChEBI" id="CHEBI:58359"/>
        <dbReference type="ChEBI" id="CHEBI:78515"/>
        <dbReference type="ChEBI" id="CHEBI:78516"/>
        <dbReference type="ChEBI" id="CHEBI:456216"/>
    </reaction>
</comment>
<evidence type="ECO:0000256" key="1">
    <source>
        <dbReference type="ARBA" id="ARBA00011123"/>
    </source>
</evidence>
<dbReference type="Pfam" id="PF02934">
    <property type="entry name" value="GatB_N"/>
    <property type="match status" value="1"/>
</dbReference>
<evidence type="ECO:0000256" key="4">
    <source>
        <dbReference type="ARBA" id="ARBA00022840"/>
    </source>
</evidence>
<dbReference type="Proteomes" id="UP000006546">
    <property type="component" value="Chromosome"/>
</dbReference>
<gene>
    <name evidence="10" type="ordered locus">Trebr_0309</name>
</gene>
<dbReference type="PANTHER" id="PTHR11659">
    <property type="entry name" value="GLUTAMYL-TRNA GLN AMIDOTRANSFERASE SUBUNIT B MITOCHONDRIAL AND PROKARYOTIC PET112-RELATED"/>
    <property type="match status" value="1"/>
</dbReference>
<comment type="subunit">
    <text evidence="1">Heterotrimer of A, B and C subunits.</text>
</comment>
<keyword evidence="11" id="KW-1185">Reference proteome</keyword>
<dbReference type="PIRSF" id="PIRSF500176">
    <property type="entry name" value="L_ASNase"/>
    <property type="match status" value="1"/>
</dbReference>
<dbReference type="Gene3D" id="1.10.150.380">
    <property type="entry name" value="GatB domain, N-terminal subdomain"/>
    <property type="match status" value="1"/>
</dbReference>
<keyword evidence="3" id="KW-0547">Nucleotide-binding</keyword>
<dbReference type="SMART" id="SM00870">
    <property type="entry name" value="Asparaginase"/>
    <property type="match status" value="1"/>
</dbReference>
<comment type="catalytic activity">
    <reaction evidence="8">
        <text>L-glutamyl-tRNA(Gln) + L-glutamine + ATP + H2O = L-glutaminyl-tRNA(Gln) + L-glutamate + ADP + phosphate + H(+)</text>
        <dbReference type="Rhea" id="RHEA:17521"/>
        <dbReference type="Rhea" id="RHEA-COMP:9681"/>
        <dbReference type="Rhea" id="RHEA-COMP:9684"/>
        <dbReference type="ChEBI" id="CHEBI:15377"/>
        <dbReference type="ChEBI" id="CHEBI:15378"/>
        <dbReference type="ChEBI" id="CHEBI:29985"/>
        <dbReference type="ChEBI" id="CHEBI:30616"/>
        <dbReference type="ChEBI" id="CHEBI:43474"/>
        <dbReference type="ChEBI" id="CHEBI:58359"/>
        <dbReference type="ChEBI" id="CHEBI:78520"/>
        <dbReference type="ChEBI" id="CHEBI:78521"/>
        <dbReference type="ChEBI" id="CHEBI:456216"/>
    </reaction>
</comment>
<feature type="domain" description="Asn/Gln amidotransferase" evidence="9">
    <location>
        <begin position="297"/>
        <end position="444"/>
    </location>
</feature>
<evidence type="ECO:0000259" key="9">
    <source>
        <dbReference type="SMART" id="SM00845"/>
    </source>
</evidence>
<evidence type="ECO:0000256" key="5">
    <source>
        <dbReference type="ARBA" id="ARBA00022917"/>
    </source>
</evidence>
<evidence type="ECO:0000313" key="11">
    <source>
        <dbReference type="Proteomes" id="UP000006546"/>
    </source>
</evidence>
<evidence type="ECO:0000256" key="2">
    <source>
        <dbReference type="ARBA" id="ARBA00022598"/>
    </source>
</evidence>
<sequence length="777" mass="86399">MYQSHVYLEARILLSAADTVFSDEGKPCVTAPGILETVCLLAGTLSCSFPEKARFERLTGALPESESRRLTGLSLKVAENGRLEIEFHHRKKSVHIEEVRLEEDAGRLTRSEGKTRMDYTYAGYPSVRIKTGADFELGEEAELFLNELRRLIQYLGISGDIQIETAIRCNAYAALARYPEIPTYYVKLRNLNSFNFVRKAINSELDRQESVLTGGGTVASESRLWNERQNITESYKQRSRQDVRRFEPVTPAAYETIPAAGSVPCELPEPRRRRLCAEYSVSRIDADFICDEKERADFFEEAVRLGADPVAAAHIMNADLVRLLKRQNLSISQNPVSAARFASIVQLFVAHRIHGGLVKQLIQNIIDTDKDPEEAVERKGFAQISSEEELLPLIRKVITANPAEAEKLRAGDMAPLEFLTGLIMKRTAGRASPQTVKYLFKRELHISIVYVLSAGGAISARRRPDGSISAEDGQVLRELFAQSVPDVRVQVVPVGRLFSEEMEPADFAPLIAEIAERIAAGIATGIVVAHGKDTLPYTAALLFWLFSDAAVPVVLTASAALPEDSDEARRNLTLAAETAVREKSGVYVVFGGKVLSPLNLKFVRPAPDGFVNWNLKEPVFTGSGPLAVQFSGIQEPDPHVMRNLLREAAGSMMLCRIYPGFKAERYVSMIEEGTRTFFLELYESGTGNMRDGDYSLKPLLLRGKKHNCRFYCTSQQECRTEFSDYTTSRRVWREGAVPMGLLTTESAVALYYAAALLCDSADELDALMESYAEQYAV</sequence>
<dbReference type="SMART" id="SM00845">
    <property type="entry name" value="GatB_Yqey"/>
    <property type="match status" value="1"/>
</dbReference>
<dbReference type="STRING" id="906968.Trebr_0309"/>
<dbReference type="InterPro" id="IPR006034">
    <property type="entry name" value="Asparaginase/glutaminase-like"/>
</dbReference>
<dbReference type="Gene3D" id="3.40.50.40">
    <property type="match status" value="1"/>
</dbReference>
<dbReference type="KEGG" id="tbe:Trebr_0309"/>
<dbReference type="InterPro" id="IPR006075">
    <property type="entry name" value="Asn/Gln-tRNA_Trfase_suB/E_cat"/>
</dbReference>
<protein>
    <submittedName>
        <fullName evidence="10">Asn/Gln amidotransferase</fullName>
    </submittedName>
</protein>
<keyword evidence="4" id="KW-0067">ATP-binding</keyword>
<dbReference type="InterPro" id="IPR036152">
    <property type="entry name" value="Asp/glu_Ase-like_sf"/>
</dbReference>
<accession>F4LMJ4</accession>
<dbReference type="eggNOG" id="COG0064">
    <property type="taxonomic scope" value="Bacteria"/>
</dbReference>
<dbReference type="HOGENOM" id="CLU_360130_0_0_12"/>
<dbReference type="InterPro" id="IPR027473">
    <property type="entry name" value="L-asparaginase_C"/>
</dbReference>
<dbReference type="GO" id="GO:0004067">
    <property type="term" value="F:asparaginase activity"/>
    <property type="evidence" value="ECO:0007669"/>
    <property type="project" value="UniProtKB-UniRule"/>
</dbReference>
<dbReference type="PROSITE" id="PS51732">
    <property type="entry name" value="ASN_GLN_ASE_3"/>
    <property type="match status" value="1"/>
</dbReference>
<organism evidence="10 11">
    <name type="scientific">Treponema brennaborense (strain DSM 12168 / CIP 105900 / DD5/3)</name>
    <dbReference type="NCBI Taxonomy" id="906968"/>
    <lineage>
        <taxon>Bacteria</taxon>
        <taxon>Pseudomonadati</taxon>
        <taxon>Spirochaetota</taxon>
        <taxon>Spirochaetia</taxon>
        <taxon>Spirochaetales</taxon>
        <taxon>Treponemataceae</taxon>
        <taxon>Treponema</taxon>
    </lineage>
</organism>
<keyword evidence="5" id="KW-0648">Protein biosynthesis</keyword>
<reference evidence="11" key="1">
    <citation type="submission" date="2011-04" db="EMBL/GenBank/DDBJ databases">
        <title>The complete genome of Treponema brennaborense DSM 12168.</title>
        <authorList>
            <person name="Lucas S."/>
            <person name="Han J."/>
            <person name="Lapidus A."/>
            <person name="Bruce D."/>
            <person name="Goodwin L."/>
            <person name="Pitluck S."/>
            <person name="Peters L."/>
            <person name="Kyrpides N."/>
            <person name="Mavromatis K."/>
            <person name="Ivanova N."/>
            <person name="Mikhailova N."/>
            <person name="Pagani I."/>
            <person name="Teshima H."/>
            <person name="Detter J.C."/>
            <person name="Tapia R."/>
            <person name="Han C."/>
            <person name="Land M."/>
            <person name="Hauser L."/>
            <person name="Markowitz V."/>
            <person name="Cheng J.-F."/>
            <person name="Hugenholtz P."/>
            <person name="Woyke T."/>
            <person name="Wu D."/>
            <person name="Gronow S."/>
            <person name="Wellnitz S."/>
            <person name="Brambilla E."/>
            <person name="Klenk H.-P."/>
            <person name="Eisen J.A."/>
        </authorList>
    </citation>
    <scope>NUCLEOTIDE SEQUENCE [LARGE SCALE GENOMIC DNA]</scope>
    <source>
        <strain evidence="11">DSM 12168 / CIP 105900 / DD5/3</strain>
    </source>
</reference>
<dbReference type="GO" id="GO:0050567">
    <property type="term" value="F:glutaminyl-tRNA synthase (glutamine-hydrolyzing) activity"/>
    <property type="evidence" value="ECO:0007669"/>
    <property type="project" value="TreeGrafter"/>
</dbReference>
<dbReference type="InterPro" id="IPR018027">
    <property type="entry name" value="Asn/Gln_amidotransferase"/>
</dbReference>
<comment type="function">
    <text evidence="6">Allows the formation of correctly charged Asn-tRNA(Asn) or Gln-tRNA(Gln) through the transamidation of misacylated Asp-tRNA(Asn) or Glu-tRNA(Gln) in organisms which lack either or both of asparaginyl-tRNA or glutaminyl-tRNA synthetases. The reaction takes place in the presence of glutamine and ATP through an activated phospho-Asp-tRNA(Asn) or phospho-Glu-tRNA(Gln).</text>
</comment>
<dbReference type="SUPFAM" id="SSF55931">
    <property type="entry name" value="Glutamine synthetase/guanido kinase"/>
    <property type="match status" value="1"/>
</dbReference>
<dbReference type="InterPro" id="IPR027474">
    <property type="entry name" value="L-asparaginase_N"/>
</dbReference>
<dbReference type="InterPro" id="IPR042114">
    <property type="entry name" value="GatB_C_1"/>
</dbReference>
<dbReference type="PRINTS" id="PR00139">
    <property type="entry name" value="ASNGLNASE"/>
</dbReference>
<dbReference type="EMBL" id="CP002696">
    <property type="protein sequence ID" value="AEE15756.1"/>
    <property type="molecule type" value="Genomic_DNA"/>
</dbReference>
<dbReference type="Pfam" id="PF00710">
    <property type="entry name" value="Asparaginase"/>
    <property type="match status" value="1"/>
</dbReference>
<dbReference type="GO" id="GO:0070681">
    <property type="term" value="P:glutaminyl-tRNAGln biosynthesis via transamidation"/>
    <property type="evidence" value="ECO:0007669"/>
    <property type="project" value="TreeGrafter"/>
</dbReference>
<dbReference type="PIRSF" id="PIRSF001220">
    <property type="entry name" value="L-ASNase_gatD"/>
    <property type="match status" value="1"/>
</dbReference>
<dbReference type="OrthoDB" id="9788068at2"/>
<dbReference type="Gene3D" id="1.10.10.410">
    <property type="match status" value="1"/>
</dbReference>
<dbReference type="InterPro" id="IPR017959">
    <property type="entry name" value="Asn/Gln-tRNA_amidoTrfase_suB/E"/>
</dbReference>
<evidence type="ECO:0000313" key="10">
    <source>
        <dbReference type="EMBL" id="AEE15756.1"/>
    </source>
</evidence>
<dbReference type="InterPro" id="IPR003789">
    <property type="entry name" value="Asn/Gln_tRNA_amidoTrase-B-like"/>
</dbReference>